<evidence type="ECO:0000256" key="15">
    <source>
        <dbReference type="ARBA" id="ARBA00051245"/>
    </source>
</evidence>
<dbReference type="InterPro" id="IPR027417">
    <property type="entry name" value="P-loop_NTPase"/>
</dbReference>
<evidence type="ECO:0000256" key="5">
    <source>
        <dbReference type="ARBA" id="ARBA00022475"/>
    </source>
</evidence>
<keyword evidence="10" id="KW-0418">Kinase</keyword>
<dbReference type="PANTHER" id="PTHR32309">
    <property type="entry name" value="TYROSINE-PROTEIN KINASE"/>
    <property type="match status" value="1"/>
</dbReference>
<evidence type="ECO:0000313" key="21">
    <source>
        <dbReference type="EMBL" id="OWU77374.1"/>
    </source>
</evidence>
<evidence type="ECO:0000256" key="4">
    <source>
        <dbReference type="ARBA" id="ARBA00011903"/>
    </source>
</evidence>
<keyword evidence="5" id="KW-1003">Cell membrane</keyword>
<keyword evidence="22" id="KW-1185">Reference proteome</keyword>
<dbReference type="PANTHER" id="PTHR32309:SF13">
    <property type="entry name" value="FERRIC ENTEROBACTIN TRANSPORT PROTEIN FEPE"/>
    <property type="match status" value="1"/>
</dbReference>
<dbReference type="Gene3D" id="3.40.50.300">
    <property type="entry name" value="P-loop containing nucleotide triphosphate hydrolases"/>
    <property type="match status" value="1"/>
</dbReference>
<dbReference type="InterPro" id="IPR003856">
    <property type="entry name" value="LPS_length_determ_N"/>
</dbReference>
<evidence type="ECO:0000256" key="3">
    <source>
        <dbReference type="ARBA" id="ARBA00008883"/>
    </source>
</evidence>
<keyword evidence="8 17" id="KW-0812">Transmembrane</keyword>
<dbReference type="NCBIfam" id="TIGR01007">
    <property type="entry name" value="eps_fam"/>
    <property type="match status" value="1"/>
</dbReference>
<name>A0A225NQY9_9RHOB</name>
<evidence type="ECO:0000313" key="22">
    <source>
        <dbReference type="Proteomes" id="UP000215377"/>
    </source>
</evidence>
<feature type="domain" description="Tyrosine-protein kinase G-rich" evidence="20">
    <location>
        <begin position="418"/>
        <end position="490"/>
    </location>
</feature>
<evidence type="ECO:0000259" key="20">
    <source>
        <dbReference type="Pfam" id="PF13807"/>
    </source>
</evidence>
<dbReference type="Pfam" id="PF02706">
    <property type="entry name" value="Wzz"/>
    <property type="match status" value="1"/>
</dbReference>
<evidence type="ECO:0000256" key="11">
    <source>
        <dbReference type="ARBA" id="ARBA00022840"/>
    </source>
</evidence>
<dbReference type="OrthoDB" id="230260at2"/>
<evidence type="ECO:0000256" key="16">
    <source>
        <dbReference type="SAM" id="Coils"/>
    </source>
</evidence>
<comment type="catalytic activity">
    <reaction evidence="15">
        <text>L-tyrosyl-[protein] + ATP = O-phospho-L-tyrosyl-[protein] + ADP + H(+)</text>
        <dbReference type="Rhea" id="RHEA:10596"/>
        <dbReference type="Rhea" id="RHEA-COMP:10136"/>
        <dbReference type="Rhea" id="RHEA-COMP:20101"/>
        <dbReference type="ChEBI" id="CHEBI:15378"/>
        <dbReference type="ChEBI" id="CHEBI:30616"/>
        <dbReference type="ChEBI" id="CHEBI:46858"/>
        <dbReference type="ChEBI" id="CHEBI:61978"/>
        <dbReference type="ChEBI" id="CHEBI:456216"/>
        <dbReference type="EC" id="2.7.10.2"/>
    </reaction>
</comment>
<evidence type="ECO:0000256" key="2">
    <source>
        <dbReference type="ARBA" id="ARBA00007316"/>
    </source>
</evidence>
<dbReference type="AlphaFoldDB" id="A0A225NQY9"/>
<keyword evidence="11" id="KW-0067">ATP-binding</keyword>
<evidence type="ECO:0000256" key="8">
    <source>
        <dbReference type="ARBA" id="ARBA00022692"/>
    </source>
</evidence>
<comment type="similarity">
    <text evidence="3">Belongs to the etk/wzc family.</text>
</comment>
<keyword evidence="12 17" id="KW-1133">Transmembrane helix</keyword>
<evidence type="ECO:0000256" key="13">
    <source>
        <dbReference type="ARBA" id="ARBA00023136"/>
    </source>
</evidence>
<proteinExistence type="inferred from homology"/>
<protein>
    <recommendedName>
        <fullName evidence="4">non-specific protein-tyrosine kinase</fullName>
        <ecNumber evidence="4">2.7.10.2</ecNumber>
    </recommendedName>
</protein>
<feature type="coiled-coil region" evidence="16">
    <location>
        <begin position="247"/>
        <end position="310"/>
    </location>
</feature>
<dbReference type="InterPro" id="IPR025669">
    <property type="entry name" value="AAA_dom"/>
</dbReference>
<dbReference type="EMBL" id="AQQR01000001">
    <property type="protein sequence ID" value="OWU77374.1"/>
    <property type="molecule type" value="Genomic_DNA"/>
</dbReference>
<evidence type="ECO:0000256" key="10">
    <source>
        <dbReference type="ARBA" id="ARBA00022777"/>
    </source>
</evidence>
<feature type="domain" description="AAA" evidence="19">
    <location>
        <begin position="573"/>
        <end position="723"/>
    </location>
</feature>
<evidence type="ECO:0000259" key="18">
    <source>
        <dbReference type="Pfam" id="PF02706"/>
    </source>
</evidence>
<evidence type="ECO:0000256" key="7">
    <source>
        <dbReference type="ARBA" id="ARBA00022679"/>
    </source>
</evidence>
<dbReference type="GO" id="GO:0005886">
    <property type="term" value="C:plasma membrane"/>
    <property type="evidence" value="ECO:0007669"/>
    <property type="project" value="UniProtKB-SubCell"/>
</dbReference>
<keyword evidence="14" id="KW-0829">Tyrosine-protein kinase</keyword>
<keyword evidence="7" id="KW-0808">Transferase</keyword>
<organism evidence="21 22">
    <name type="scientific">Marinibacterium profundimaris</name>
    <dbReference type="NCBI Taxonomy" id="1679460"/>
    <lineage>
        <taxon>Bacteria</taxon>
        <taxon>Pseudomonadati</taxon>
        <taxon>Pseudomonadota</taxon>
        <taxon>Alphaproteobacteria</taxon>
        <taxon>Rhodobacterales</taxon>
        <taxon>Paracoccaceae</taxon>
        <taxon>Marinibacterium</taxon>
    </lineage>
</organism>
<keyword evidence="9" id="KW-0547">Nucleotide-binding</keyword>
<evidence type="ECO:0000256" key="17">
    <source>
        <dbReference type="SAM" id="Phobius"/>
    </source>
</evidence>
<comment type="subcellular location">
    <subcellularLocation>
        <location evidence="1">Cell inner membrane</location>
        <topology evidence="1">Multi-pass membrane protein</topology>
    </subcellularLocation>
</comment>
<feature type="domain" description="Polysaccharide chain length determinant N-terminal" evidence="18">
    <location>
        <begin position="21"/>
        <end position="114"/>
    </location>
</feature>
<dbReference type="InterPro" id="IPR032807">
    <property type="entry name" value="GNVR"/>
</dbReference>
<gene>
    <name evidence="21" type="ORF">ATO3_01260</name>
</gene>
<dbReference type="Pfam" id="PF13614">
    <property type="entry name" value="AAA_31"/>
    <property type="match status" value="1"/>
</dbReference>
<reference evidence="21 22" key="1">
    <citation type="submission" date="2013-04" db="EMBL/GenBank/DDBJ databases">
        <title>Oceanicola sp. 22II1-22F33 Genome Sequencing.</title>
        <authorList>
            <person name="Lai Q."/>
            <person name="Li G."/>
            <person name="Shao Z."/>
        </authorList>
    </citation>
    <scope>NUCLEOTIDE SEQUENCE [LARGE SCALE GENOMIC DNA]</scope>
    <source>
        <strain evidence="21 22">22II1-22F33</strain>
    </source>
</reference>
<dbReference type="EC" id="2.7.10.2" evidence="4"/>
<keyword evidence="6" id="KW-0997">Cell inner membrane</keyword>
<accession>A0A225NQY9</accession>
<evidence type="ECO:0000256" key="6">
    <source>
        <dbReference type="ARBA" id="ARBA00022519"/>
    </source>
</evidence>
<dbReference type="InterPro" id="IPR050445">
    <property type="entry name" value="Bact_polysacc_biosynth/exp"/>
</dbReference>
<evidence type="ECO:0000259" key="19">
    <source>
        <dbReference type="Pfam" id="PF13614"/>
    </source>
</evidence>
<dbReference type="InterPro" id="IPR005702">
    <property type="entry name" value="Wzc-like_C"/>
</dbReference>
<keyword evidence="13 17" id="KW-0472">Membrane</keyword>
<feature type="transmembrane region" description="Helical" evidence="17">
    <location>
        <begin position="37"/>
        <end position="54"/>
    </location>
</feature>
<keyword evidence="16" id="KW-0175">Coiled coil</keyword>
<evidence type="ECO:0000256" key="12">
    <source>
        <dbReference type="ARBA" id="ARBA00022989"/>
    </source>
</evidence>
<dbReference type="RefSeq" id="WP_158217886.1">
    <property type="nucleotide sequence ID" value="NZ_AQQR01000001.1"/>
</dbReference>
<evidence type="ECO:0000256" key="14">
    <source>
        <dbReference type="ARBA" id="ARBA00023137"/>
    </source>
</evidence>
<dbReference type="SUPFAM" id="SSF52540">
    <property type="entry name" value="P-loop containing nucleoside triphosphate hydrolases"/>
    <property type="match status" value="1"/>
</dbReference>
<comment type="similarity">
    <text evidence="2">Belongs to the CpsD/CapB family.</text>
</comment>
<dbReference type="Pfam" id="PF13807">
    <property type="entry name" value="GNVR"/>
    <property type="match status" value="1"/>
</dbReference>
<evidence type="ECO:0000256" key="9">
    <source>
        <dbReference type="ARBA" id="ARBA00022741"/>
    </source>
</evidence>
<dbReference type="GO" id="GO:0005524">
    <property type="term" value="F:ATP binding"/>
    <property type="evidence" value="ECO:0007669"/>
    <property type="project" value="UniProtKB-KW"/>
</dbReference>
<comment type="caution">
    <text evidence="21">The sequence shown here is derived from an EMBL/GenBank/DDBJ whole genome shotgun (WGS) entry which is preliminary data.</text>
</comment>
<dbReference type="Proteomes" id="UP000215377">
    <property type="component" value="Unassembled WGS sequence"/>
</dbReference>
<dbReference type="GO" id="GO:0004715">
    <property type="term" value="F:non-membrane spanning protein tyrosine kinase activity"/>
    <property type="evidence" value="ECO:0007669"/>
    <property type="project" value="UniProtKB-EC"/>
</dbReference>
<dbReference type="CDD" id="cd05387">
    <property type="entry name" value="BY-kinase"/>
    <property type="match status" value="1"/>
</dbReference>
<evidence type="ECO:0000256" key="1">
    <source>
        <dbReference type="ARBA" id="ARBA00004429"/>
    </source>
</evidence>
<sequence>MKMTSDQAWQLQPVQDIDDDDRIDLRAVLRTLWRGKWIILVCAGIGALLGTLVASQTDPSYRATAKLLIGTPDVNVLREGEGVLSEPGFSSDTLLTHIEILGSTKLVNRVIDTLGLVDHPAFDPEAPRPGWRGVMDGVSGWMGARIALPPELDDMLRDLGLLGPRPVPLPEAEAHRRHRLALVQQISDHTTVEGVRGSRVIRVSYTAGDPRLAAAIANEITEQYLVDQLEGKLETTRSAVGWLSDRVEQLKIRVNAAERAVETATARLSQDSGQSPEITRQQVQAVAASLARVRNDLSTREAQLTRLQRAVADGRDLGALSEFRQSAIISAFRNRESDLSAQLAAVGASVTDDHPAMQRLATQLEEVRANIRREAGRILQAIEIDIEALRASETSFAAELRLLEDKVADQSRRAVEIRQLEREAQASRILYENLLSRLQESSAEESLLSADARVISPAEIPNGPRNTSLARIRLLATAAGILAGVALVVLLDRLNNTFRAPAQLEEMSGKTMLGTIPQGGSRMRRHEVIEILREKPSSALAEAIRNLRTSILFSNVDNPPQVIMFTSSVPREGKSTTSALMALTSRQMGKSAVIVDCDLRRPALGKVLHVDEAEAGLLSVINGSAPIEDALHLDPDTGLHVLMTKASERNAKINAADVLASHRFRDLVTLLRSTYDIVILDTPPTLVVTDARIIAAMADAVVYAVRWDHTPRSAVLEGLRELTSVEAKITGLVMTMVNETKAAQYAYDGYGYHKGQYRDYYEA</sequence>